<sequence>MGKFRTSNFRRRGPLPTRYVLLLSCVFFTVATIVSIIIIDEGIKPTLMRYAESETKKIAAYVTNQAIEDHVRGGKNSKLDTIDPQELALVQSEIENQIIRQFKEVEKGNITSLEEISNDEMLDGKKKSEAEIFSVPLGKVTNIALLGNIGPDIPVTFQMVGDVESSNIKVKKEEYGINNAFFYIYVQLKIKMQVIIPFASDVITYTRDVPLAMGNYNGDVPQFYNGNGSTAAPLIELPKSSK</sequence>
<keyword evidence="3" id="KW-1185">Reference proteome</keyword>
<feature type="transmembrane region" description="Helical" evidence="1">
    <location>
        <begin position="20"/>
        <end position="39"/>
    </location>
</feature>
<dbReference type="Proteomes" id="UP000391919">
    <property type="component" value="Unassembled WGS sequence"/>
</dbReference>
<dbReference type="NCBIfam" id="TIGR02832">
    <property type="entry name" value="spo_yunB"/>
    <property type="match status" value="1"/>
</dbReference>
<protein>
    <submittedName>
        <fullName evidence="2">Sporulation protein YunB</fullName>
    </submittedName>
</protein>
<proteinExistence type="predicted"/>
<evidence type="ECO:0000313" key="3">
    <source>
        <dbReference type="Proteomes" id="UP000391919"/>
    </source>
</evidence>
<evidence type="ECO:0000313" key="2">
    <source>
        <dbReference type="EMBL" id="GER70553.1"/>
    </source>
</evidence>
<dbReference type="RefSeq" id="WP_151698019.1">
    <property type="nucleotide sequence ID" value="NZ_BKZP01000035.1"/>
</dbReference>
<evidence type="ECO:0000256" key="1">
    <source>
        <dbReference type="SAM" id="Phobius"/>
    </source>
</evidence>
<comment type="caution">
    <text evidence="2">The sequence shown here is derived from an EMBL/GenBank/DDBJ whole genome shotgun (WGS) entry which is preliminary data.</text>
</comment>
<gene>
    <name evidence="2" type="primary">yunB</name>
    <name evidence="2" type="ORF">BpJC7_18560</name>
</gene>
<organism evidence="2 3">
    <name type="scientific">Weizmannia acidilactici</name>
    <dbReference type="NCBI Taxonomy" id="2607726"/>
    <lineage>
        <taxon>Bacteria</taxon>
        <taxon>Bacillati</taxon>
        <taxon>Bacillota</taxon>
        <taxon>Bacilli</taxon>
        <taxon>Bacillales</taxon>
        <taxon>Bacillaceae</taxon>
        <taxon>Heyndrickxia</taxon>
    </lineage>
</organism>
<reference evidence="2 3" key="1">
    <citation type="submission" date="2019-09" db="EMBL/GenBank/DDBJ databases">
        <title>Draft genome sequence of Bacillus sp. JC-7.</title>
        <authorList>
            <person name="Tanaka N."/>
            <person name="Shiwa Y."/>
            <person name="Fujita N."/>
            <person name="Tanasupawat S."/>
        </authorList>
    </citation>
    <scope>NUCLEOTIDE SEQUENCE [LARGE SCALE GENOMIC DNA]</scope>
    <source>
        <strain evidence="2 3">JC-7</strain>
    </source>
</reference>
<name>A0A5J4JEQ2_9BACI</name>
<dbReference type="AlphaFoldDB" id="A0A5J4JEQ2"/>
<dbReference type="PIRSF" id="PIRSF021383">
    <property type="entry name" value="YunB"/>
    <property type="match status" value="1"/>
</dbReference>
<dbReference type="Pfam" id="PF09560">
    <property type="entry name" value="Spore_YunB"/>
    <property type="match status" value="1"/>
</dbReference>
<keyword evidence="1" id="KW-0472">Membrane</keyword>
<accession>A0A5J4JEQ2</accession>
<keyword evidence="1" id="KW-1133">Transmembrane helix</keyword>
<dbReference type="InterPro" id="IPR014197">
    <property type="entry name" value="Sporulation_prot_YunB"/>
</dbReference>
<dbReference type="EMBL" id="BKZQ01000022">
    <property type="protein sequence ID" value="GER70553.1"/>
    <property type="molecule type" value="Genomic_DNA"/>
</dbReference>
<keyword evidence="1" id="KW-0812">Transmembrane</keyword>